<feature type="transmembrane region" description="Helical" evidence="1">
    <location>
        <begin position="32"/>
        <end position="52"/>
    </location>
</feature>
<accession>A0A1H1D356</accession>
<feature type="transmembrane region" description="Helical" evidence="1">
    <location>
        <begin position="153"/>
        <end position="175"/>
    </location>
</feature>
<reference evidence="2 3" key="1">
    <citation type="submission" date="2016-10" db="EMBL/GenBank/DDBJ databases">
        <authorList>
            <person name="de Groot N.N."/>
        </authorList>
    </citation>
    <scope>NUCLEOTIDE SEQUENCE [LARGE SCALE GENOMIC DNA]</scope>
    <source>
        <strain evidence="2 3">DSM 43794</strain>
    </source>
</reference>
<organism evidence="2 3">
    <name type="scientific">Thermostaphylospora chromogena</name>
    <dbReference type="NCBI Taxonomy" id="35622"/>
    <lineage>
        <taxon>Bacteria</taxon>
        <taxon>Bacillati</taxon>
        <taxon>Actinomycetota</taxon>
        <taxon>Actinomycetes</taxon>
        <taxon>Streptosporangiales</taxon>
        <taxon>Thermomonosporaceae</taxon>
        <taxon>Thermostaphylospora</taxon>
    </lineage>
</organism>
<feature type="transmembrane region" description="Helical" evidence="1">
    <location>
        <begin position="228"/>
        <end position="253"/>
    </location>
</feature>
<dbReference type="EMBL" id="FNKK01000002">
    <property type="protein sequence ID" value="SDQ70874.1"/>
    <property type="molecule type" value="Genomic_DNA"/>
</dbReference>
<evidence type="ECO:0000313" key="2">
    <source>
        <dbReference type="EMBL" id="SDQ70874.1"/>
    </source>
</evidence>
<feature type="transmembrane region" description="Helical" evidence="1">
    <location>
        <begin position="111"/>
        <end position="133"/>
    </location>
</feature>
<name>A0A1H1D356_9ACTN</name>
<dbReference type="RefSeq" id="WP_093258605.1">
    <property type="nucleotide sequence ID" value="NZ_FNKK01000002.1"/>
</dbReference>
<keyword evidence="1" id="KW-1133">Transmembrane helix</keyword>
<dbReference type="Proteomes" id="UP000217103">
    <property type="component" value="Unassembled WGS sequence"/>
</dbReference>
<dbReference type="AlphaFoldDB" id="A0A1H1D356"/>
<keyword evidence="1" id="KW-0472">Membrane</keyword>
<feature type="transmembrane region" description="Helical" evidence="1">
    <location>
        <begin position="72"/>
        <end position="90"/>
    </location>
</feature>
<proteinExistence type="predicted"/>
<dbReference type="STRING" id="35622.SAMN04489764_1796"/>
<gene>
    <name evidence="2" type="ORF">SAMN04489764_1796</name>
</gene>
<dbReference type="OrthoDB" id="3388084at2"/>
<protein>
    <recommendedName>
        <fullName evidence="4">ABC-2 type transport system permease protein</fullName>
    </recommendedName>
</protein>
<feature type="transmembrane region" description="Helical" evidence="1">
    <location>
        <begin position="182"/>
        <end position="199"/>
    </location>
</feature>
<evidence type="ECO:0008006" key="4">
    <source>
        <dbReference type="Google" id="ProtNLM"/>
    </source>
</evidence>
<keyword evidence="3" id="KW-1185">Reference proteome</keyword>
<evidence type="ECO:0000313" key="3">
    <source>
        <dbReference type="Proteomes" id="UP000217103"/>
    </source>
</evidence>
<sequence>MNAGRTGRTAVAAVRFGDVLAAEFIKIRTLPAAWIALAVAFAANTLLGVLAVTDAVRIAGQNGTVPITRLGTLMAAPVYALVAIAVFAAGSEYRGGQLRVSLAAVPDRNRLFAAGLVASATAGALAAVFALLPGHLVHRVPAVADGRLGIGDAAVGVAALVGVCLLLSLIGHGFAVLARSPVIPLAVLLMTPVLISPPLRPVLPGLVRLLPHEAALSLLRMADDPSTALTPVGGLLTLTVWSGLSTVTAWAVFAMRDG</sequence>
<keyword evidence="1" id="KW-0812">Transmembrane</keyword>
<evidence type="ECO:0000256" key="1">
    <source>
        <dbReference type="SAM" id="Phobius"/>
    </source>
</evidence>